<dbReference type="SFLD" id="SFLDG01061">
    <property type="entry name" value="methylthiotransferase"/>
    <property type="match status" value="1"/>
</dbReference>
<reference evidence="18" key="1">
    <citation type="journal article" date="2021" name="Genome Biol. Evol.">
        <title>Continental-Scale Gene Flow Prevents Allopatric Divergence of Pelagic Freshwater Bacteria.</title>
        <authorList>
            <person name="Hoetzinger M."/>
            <person name="Pitt A."/>
            <person name="Huemer A."/>
            <person name="Hahn M.W."/>
        </authorList>
    </citation>
    <scope>NUCLEOTIDE SEQUENCE</scope>
    <source>
        <strain evidence="18">SM1-W8</strain>
    </source>
</reference>
<feature type="binding site" evidence="14">
    <location>
        <position position="163"/>
    </location>
    <ligand>
        <name>[4Fe-4S] cluster</name>
        <dbReference type="ChEBI" id="CHEBI:49883"/>
        <label>2</label>
        <note>4Fe-4S-S-AdoMet</note>
    </ligand>
</feature>
<dbReference type="InterPro" id="IPR013848">
    <property type="entry name" value="Methylthiotransferase_N"/>
</dbReference>
<evidence type="ECO:0000256" key="3">
    <source>
        <dbReference type="ARBA" id="ARBA00022490"/>
    </source>
</evidence>
<feature type="binding site" evidence="14">
    <location>
        <position position="48"/>
    </location>
    <ligand>
        <name>[4Fe-4S] cluster</name>
        <dbReference type="ChEBI" id="CHEBI:49883"/>
        <label>1</label>
    </ligand>
</feature>
<feature type="binding site" evidence="14">
    <location>
        <position position="160"/>
    </location>
    <ligand>
        <name>[4Fe-4S] cluster</name>
        <dbReference type="ChEBI" id="CHEBI:49883"/>
        <label>2</label>
        <note>4Fe-4S-S-AdoMet</note>
    </ligand>
</feature>
<dbReference type="PROSITE" id="PS50926">
    <property type="entry name" value="TRAM"/>
    <property type="match status" value="1"/>
</dbReference>
<evidence type="ECO:0000256" key="1">
    <source>
        <dbReference type="ARBA" id="ARBA00003234"/>
    </source>
</evidence>
<dbReference type="InterPro" id="IPR038135">
    <property type="entry name" value="Methylthiotransferase_N_sf"/>
</dbReference>
<keyword evidence="3 14" id="KW-0963">Cytoplasm</keyword>
<evidence type="ECO:0000259" key="15">
    <source>
        <dbReference type="PROSITE" id="PS50926"/>
    </source>
</evidence>
<dbReference type="Gene3D" id="3.40.50.12160">
    <property type="entry name" value="Methylthiotransferase, N-terminal domain"/>
    <property type="match status" value="1"/>
</dbReference>
<dbReference type="InterPro" id="IPR058240">
    <property type="entry name" value="rSAM_sf"/>
</dbReference>
<evidence type="ECO:0000256" key="7">
    <source>
        <dbReference type="ARBA" id="ARBA00022723"/>
    </source>
</evidence>
<evidence type="ECO:0000256" key="2">
    <source>
        <dbReference type="ARBA" id="ARBA00022485"/>
    </source>
</evidence>
<feature type="binding site" evidence="14">
    <location>
        <position position="156"/>
    </location>
    <ligand>
        <name>[4Fe-4S] cluster</name>
        <dbReference type="ChEBI" id="CHEBI:49883"/>
        <label>2</label>
        <note>4Fe-4S-S-AdoMet</note>
    </ligand>
</feature>
<dbReference type="GO" id="GO:0051539">
    <property type="term" value="F:4 iron, 4 sulfur cluster binding"/>
    <property type="evidence" value="ECO:0007669"/>
    <property type="project" value="UniProtKB-UniRule"/>
</dbReference>
<gene>
    <name evidence="14 18" type="primary">miaB</name>
    <name evidence="18" type="ORF">G6731_05610</name>
</gene>
<evidence type="ECO:0000313" key="18">
    <source>
        <dbReference type="EMBL" id="MBT8551431.1"/>
    </source>
</evidence>
<evidence type="ECO:0000256" key="10">
    <source>
        <dbReference type="ARBA" id="ARBA00033765"/>
    </source>
</evidence>
<dbReference type="Proteomes" id="UP000783102">
    <property type="component" value="Unassembled WGS sequence"/>
</dbReference>
<evidence type="ECO:0000256" key="11">
    <source>
        <dbReference type="ARBA" id="ARBA00050926"/>
    </source>
</evidence>
<comment type="cofactor">
    <cofactor evidence="14">
        <name>[4Fe-4S] cluster</name>
        <dbReference type="ChEBI" id="CHEBI:49883"/>
    </cofactor>
    <text evidence="14">Binds 2 [4Fe-4S] clusters. One cluster is coordinated with 3 cysteines and an exchangeable S-adenosyl-L-methionine.</text>
</comment>
<dbReference type="FunFam" id="3.40.50.12160:FF:000001">
    <property type="entry name" value="tRNA-2-methylthio-N(6)-dimethylallyladenosine synthase"/>
    <property type="match status" value="1"/>
</dbReference>
<comment type="subcellular location">
    <subcellularLocation>
        <location evidence="14">Cytoplasm</location>
    </subcellularLocation>
</comment>
<dbReference type="CDD" id="cd01335">
    <property type="entry name" value="Radical_SAM"/>
    <property type="match status" value="1"/>
</dbReference>
<dbReference type="KEGG" id="poh:DPM16_07085"/>
<proteinExistence type="inferred from homology"/>
<comment type="catalytic activity">
    <reaction evidence="13">
        <text>N(6)-dimethylallyladenosine(37) in tRNA + (sulfur carrier)-SH + AH2 + 2 S-adenosyl-L-methionine = 2-methylsulfanyl-N(6)-dimethylallyladenosine(37) in tRNA + (sulfur carrier)-H + 5'-deoxyadenosine + L-methionine + A + S-adenosyl-L-homocysteine + 2 H(+)</text>
        <dbReference type="Rhea" id="RHEA:37067"/>
        <dbReference type="Rhea" id="RHEA-COMP:10375"/>
        <dbReference type="Rhea" id="RHEA-COMP:10376"/>
        <dbReference type="Rhea" id="RHEA-COMP:14737"/>
        <dbReference type="Rhea" id="RHEA-COMP:14739"/>
        <dbReference type="ChEBI" id="CHEBI:13193"/>
        <dbReference type="ChEBI" id="CHEBI:15378"/>
        <dbReference type="ChEBI" id="CHEBI:17319"/>
        <dbReference type="ChEBI" id="CHEBI:17499"/>
        <dbReference type="ChEBI" id="CHEBI:29917"/>
        <dbReference type="ChEBI" id="CHEBI:57844"/>
        <dbReference type="ChEBI" id="CHEBI:57856"/>
        <dbReference type="ChEBI" id="CHEBI:59789"/>
        <dbReference type="ChEBI" id="CHEBI:64428"/>
        <dbReference type="ChEBI" id="CHEBI:74415"/>
        <dbReference type="ChEBI" id="CHEBI:74417"/>
        <dbReference type="EC" id="2.8.4.3"/>
    </reaction>
    <physiologicalReaction direction="left-to-right" evidence="13">
        <dbReference type="Rhea" id="RHEA:37068"/>
    </physiologicalReaction>
</comment>
<dbReference type="InterPro" id="IPR005839">
    <property type="entry name" value="Methylthiotransferase"/>
</dbReference>
<dbReference type="GO" id="GO:0046872">
    <property type="term" value="F:metal ion binding"/>
    <property type="evidence" value="ECO:0007669"/>
    <property type="project" value="UniProtKB-KW"/>
</dbReference>
<feature type="domain" description="MTTase N-terminal" evidence="16">
    <location>
        <begin position="2"/>
        <end position="119"/>
    </location>
</feature>
<dbReference type="FunFam" id="3.80.30.20:FF:000001">
    <property type="entry name" value="tRNA-2-methylthio-N(6)-dimethylallyladenosine synthase 2"/>
    <property type="match status" value="1"/>
</dbReference>
<dbReference type="NCBIfam" id="TIGR01574">
    <property type="entry name" value="miaB-methiolase"/>
    <property type="match status" value="1"/>
</dbReference>
<dbReference type="InterPro" id="IPR006463">
    <property type="entry name" value="MiaB_methiolase"/>
</dbReference>
<accession>A0A9Q2WJA4</accession>
<dbReference type="GO" id="GO:0035597">
    <property type="term" value="F:tRNA-2-methylthio-N(6)-dimethylallyladenosine(37) synthase activity"/>
    <property type="evidence" value="ECO:0007669"/>
    <property type="project" value="UniProtKB-EC"/>
</dbReference>
<evidence type="ECO:0000256" key="6">
    <source>
        <dbReference type="ARBA" id="ARBA00022694"/>
    </source>
</evidence>
<name>A0A9Q2WJA4_9BURK</name>
<dbReference type="InterPro" id="IPR007197">
    <property type="entry name" value="rSAM"/>
</dbReference>
<evidence type="ECO:0000259" key="16">
    <source>
        <dbReference type="PROSITE" id="PS51449"/>
    </source>
</evidence>
<feature type="binding site" evidence="14">
    <location>
        <position position="82"/>
    </location>
    <ligand>
        <name>[4Fe-4S] cluster</name>
        <dbReference type="ChEBI" id="CHEBI:49883"/>
        <label>1</label>
    </ligand>
</feature>
<dbReference type="PROSITE" id="PS51918">
    <property type="entry name" value="RADICAL_SAM"/>
    <property type="match status" value="1"/>
</dbReference>
<dbReference type="PANTHER" id="PTHR43020:SF2">
    <property type="entry name" value="MITOCHONDRIAL TRNA METHYLTHIOTRANSFERASE CDK5RAP1"/>
    <property type="match status" value="1"/>
</dbReference>
<evidence type="ECO:0000256" key="14">
    <source>
        <dbReference type="HAMAP-Rule" id="MF_01864"/>
    </source>
</evidence>
<dbReference type="EMBL" id="JAANEY010000001">
    <property type="protein sequence ID" value="MBT8551431.1"/>
    <property type="molecule type" value="Genomic_DNA"/>
</dbReference>
<evidence type="ECO:0000259" key="17">
    <source>
        <dbReference type="PROSITE" id="PS51918"/>
    </source>
</evidence>
<comment type="similarity">
    <text evidence="14">Belongs to the methylthiotransferase family. MiaB subfamily.</text>
</comment>
<evidence type="ECO:0000313" key="19">
    <source>
        <dbReference type="Proteomes" id="UP000783102"/>
    </source>
</evidence>
<keyword evidence="4 14" id="KW-0808">Transferase</keyword>
<dbReference type="Pfam" id="PF04055">
    <property type="entry name" value="Radical_SAM"/>
    <property type="match status" value="1"/>
</dbReference>
<dbReference type="InterPro" id="IPR023404">
    <property type="entry name" value="rSAM_horseshoe"/>
</dbReference>
<keyword evidence="7 14" id="KW-0479">Metal-binding</keyword>
<dbReference type="SMART" id="SM00729">
    <property type="entry name" value="Elp3"/>
    <property type="match status" value="1"/>
</dbReference>
<dbReference type="Pfam" id="PF01938">
    <property type="entry name" value="TRAM"/>
    <property type="match status" value="1"/>
</dbReference>
<dbReference type="SFLD" id="SFLDG01082">
    <property type="entry name" value="B12-binding_domain_containing"/>
    <property type="match status" value="1"/>
</dbReference>
<evidence type="ECO:0000256" key="5">
    <source>
        <dbReference type="ARBA" id="ARBA00022691"/>
    </source>
</evidence>
<dbReference type="EC" id="2.8.4.3" evidence="10 14"/>
<keyword evidence="5 14" id="KW-0949">S-adenosyl-L-methionine</keyword>
<dbReference type="HAMAP" id="MF_01864">
    <property type="entry name" value="tRNA_metthiotr_MiaB"/>
    <property type="match status" value="1"/>
</dbReference>
<dbReference type="PANTHER" id="PTHR43020">
    <property type="entry name" value="CDK5 REGULATORY SUBUNIT-ASSOCIATED PROTEIN 1"/>
    <property type="match status" value="1"/>
</dbReference>
<dbReference type="SFLD" id="SFLDS00029">
    <property type="entry name" value="Radical_SAM"/>
    <property type="match status" value="1"/>
</dbReference>
<comment type="caution">
    <text evidence="18">The sequence shown here is derived from an EMBL/GenBank/DDBJ whole genome shotgun (WGS) entry which is preliminary data.</text>
</comment>
<dbReference type="SFLD" id="SFLDF00273">
    <property type="entry name" value="(dimethylallyl)adenosine_tRNA"/>
    <property type="match status" value="1"/>
</dbReference>
<comment type="subunit">
    <text evidence="14">Monomer.</text>
</comment>
<dbReference type="Gene3D" id="3.80.30.20">
    <property type="entry name" value="tm_1862 like domain"/>
    <property type="match status" value="1"/>
</dbReference>
<sequence>MKKLYIKTFGCQMNEYDSDKMADILHADEGMTITDTPEDADVVLLNTCSIREKAEDKVFSDLGRLRELKKRKPNLLIGVGGCVASQEGQQIINRAPYVDVVFGPQTLHRLPDLIAQRHQTGRPQVDISFPEIEKFDHLPTSRKTRGSAYVSIMEGCSKYCSYCVVPYTRGEEVSRPLDDVLTEVAGLAAQGIKEIVLLGQNVNAYLGKMSESGELADFALLIEYVAEIPGVERIRFTTSHPKEFTQRLIDVYAKVPKLVSHLHLPVQHASDSVLSAMKRGYTALEYKSIIRKMRAVRPDLTLSSDFIVGFPGETDEDFNKLLKMVEELQFDNSFCFIFSPRPGTPAANLTDDTPYEIKLRRLQTLLALIDSQGEKISQAMLGNTETILVEGLAKDGVNLQGRSANNRIIHLEVRDQNSDNWIGKMIDVKITEVLNYTLRGELIESYVH</sequence>
<evidence type="ECO:0000256" key="4">
    <source>
        <dbReference type="ARBA" id="ARBA00022679"/>
    </source>
</evidence>
<protein>
    <recommendedName>
        <fullName evidence="10 14">tRNA-2-methylthio-N(6)-dimethylallyladenosine synthase</fullName>
        <ecNumber evidence="10 14">2.8.4.3</ecNumber>
    </recommendedName>
    <alternativeName>
        <fullName evidence="14">(Dimethylallyl)adenosine tRNA methylthiotransferase MiaB</fullName>
    </alternativeName>
    <alternativeName>
        <fullName evidence="14">tRNA-i(6)A37 methylthiotransferase</fullName>
    </alternativeName>
</protein>
<dbReference type="NCBIfam" id="TIGR00089">
    <property type="entry name" value="MiaB/RimO family radical SAM methylthiotransferase"/>
    <property type="match status" value="1"/>
</dbReference>
<feature type="binding site" evidence="14">
    <location>
        <position position="11"/>
    </location>
    <ligand>
        <name>[4Fe-4S] cluster</name>
        <dbReference type="ChEBI" id="CHEBI:49883"/>
        <label>1</label>
    </ligand>
</feature>
<keyword evidence="9 14" id="KW-0411">Iron-sulfur</keyword>
<comment type="catalytic activity">
    <reaction evidence="12">
        <text>2-thio-N(6)-dimethylallyladenosine(37) in tRNA + S-adenosyl-L-methionine = 2-methylsulfanyl-N(6)-dimethylallyladenosine(37) in tRNA + S-adenosyl-L-homocysteine + H(+)</text>
        <dbReference type="Rhea" id="RHEA:37063"/>
        <dbReference type="Rhea" id="RHEA-COMP:10376"/>
        <dbReference type="Rhea" id="RHEA-COMP:10377"/>
        <dbReference type="ChEBI" id="CHEBI:15378"/>
        <dbReference type="ChEBI" id="CHEBI:57856"/>
        <dbReference type="ChEBI" id="CHEBI:59789"/>
        <dbReference type="ChEBI" id="CHEBI:74416"/>
        <dbReference type="ChEBI" id="CHEBI:74417"/>
    </reaction>
    <physiologicalReaction direction="left-to-right" evidence="12">
        <dbReference type="Rhea" id="RHEA:37064"/>
    </physiologicalReaction>
</comment>
<dbReference type="InterPro" id="IPR002792">
    <property type="entry name" value="TRAM_dom"/>
</dbReference>
<evidence type="ECO:0000256" key="12">
    <source>
        <dbReference type="ARBA" id="ARBA00052380"/>
    </source>
</evidence>
<keyword evidence="8 14" id="KW-0408">Iron</keyword>
<dbReference type="Pfam" id="PF00919">
    <property type="entry name" value="UPF0004"/>
    <property type="match status" value="1"/>
</dbReference>
<dbReference type="SUPFAM" id="SSF102114">
    <property type="entry name" value="Radical SAM enzymes"/>
    <property type="match status" value="1"/>
</dbReference>
<comment type="function">
    <text evidence="1 14">Catalyzes the methylthiolation of N6-(dimethylallyl)adenosine (i(6)A), leading to the formation of 2-methylthio-N6-(dimethylallyl)adenosine (ms(2)i(6)A) at position 37 in tRNAs that read codons beginning with uridine.</text>
</comment>
<organism evidence="18 19">
    <name type="scientific">Polynucleobacter paneuropaeus</name>
    <dbReference type="NCBI Taxonomy" id="2527775"/>
    <lineage>
        <taxon>Bacteria</taxon>
        <taxon>Pseudomonadati</taxon>
        <taxon>Pseudomonadota</taxon>
        <taxon>Betaproteobacteria</taxon>
        <taxon>Burkholderiales</taxon>
        <taxon>Burkholderiaceae</taxon>
        <taxon>Polynucleobacter</taxon>
    </lineage>
</organism>
<dbReference type="InterPro" id="IPR020612">
    <property type="entry name" value="Methylthiotransferase_CS"/>
</dbReference>
<dbReference type="AlphaFoldDB" id="A0A9Q2WJA4"/>
<feature type="domain" description="TRAM" evidence="15">
    <location>
        <begin position="378"/>
        <end position="444"/>
    </location>
</feature>
<evidence type="ECO:0000256" key="9">
    <source>
        <dbReference type="ARBA" id="ARBA00023014"/>
    </source>
</evidence>
<evidence type="ECO:0000256" key="13">
    <source>
        <dbReference type="ARBA" id="ARBA00052587"/>
    </source>
</evidence>
<dbReference type="PROSITE" id="PS01278">
    <property type="entry name" value="MTTASE_RADICAL"/>
    <property type="match status" value="1"/>
</dbReference>
<dbReference type="PROSITE" id="PS51449">
    <property type="entry name" value="MTTASE_N"/>
    <property type="match status" value="1"/>
</dbReference>
<dbReference type="RefSeq" id="WP_112318461.1">
    <property type="nucleotide sequence ID" value="NZ_CP030086.1"/>
</dbReference>
<keyword evidence="6 14" id="KW-0819">tRNA processing</keyword>
<keyword evidence="2 14" id="KW-0004">4Fe-4S</keyword>
<feature type="domain" description="Radical SAM core" evidence="17">
    <location>
        <begin position="142"/>
        <end position="375"/>
    </location>
</feature>
<evidence type="ECO:0000256" key="8">
    <source>
        <dbReference type="ARBA" id="ARBA00023004"/>
    </source>
</evidence>
<dbReference type="GO" id="GO:0005829">
    <property type="term" value="C:cytosol"/>
    <property type="evidence" value="ECO:0007669"/>
    <property type="project" value="TreeGrafter"/>
</dbReference>
<comment type="catalytic activity">
    <reaction evidence="11">
        <text>N(6)-dimethylallyladenosine(37) in tRNA + (sulfur carrier)-SH + AH2 + S-adenosyl-L-methionine = 2-thio-N(6)-dimethylallyladenosine(37) in tRNA + (sulfur carrier)-H + 5'-deoxyadenosine + L-methionine + A + H(+)</text>
        <dbReference type="Rhea" id="RHEA:36339"/>
        <dbReference type="Rhea" id="RHEA-COMP:10375"/>
        <dbReference type="Rhea" id="RHEA-COMP:10377"/>
        <dbReference type="Rhea" id="RHEA-COMP:14737"/>
        <dbReference type="Rhea" id="RHEA-COMP:14739"/>
        <dbReference type="ChEBI" id="CHEBI:13193"/>
        <dbReference type="ChEBI" id="CHEBI:15378"/>
        <dbReference type="ChEBI" id="CHEBI:17319"/>
        <dbReference type="ChEBI" id="CHEBI:17499"/>
        <dbReference type="ChEBI" id="CHEBI:29917"/>
        <dbReference type="ChEBI" id="CHEBI:57844"/>
        <dbReference type="ChEBI" id="CHEBI:59789"/>
        <dbReference type="ChEBI" id="CHEBI:64428"/>
        <dbReference type="ChEBI" id="CHEBI:74415"/>
        <dbReference type="ChEBI" id="CHEBI:74416"/>
    </reaction>
    <physiologicalReaction direction="left-to-right" evidence="11">
        <dbReference type="Rhea" id="RHEA:36340"/>
    </physiologicalReaction>
</comment>
<dbReference type="InterPro" id="IPR006638">
    <property type="entry name" value="Elp3/MiaA/NifB-like_rSAM"/>
</dbReference>